<evidence type="ECO:0008006" key="5">
    <source>
        <dbReference type="Google" id="ProtNLM"/>
    </source>
</evidence>
<reference evidence="1 4" key="2">
    <citation type="submission" date="2023-11" db="EMBL/GenBank/DDBJ databases">
        <title>MicrobeMod: A computational toolkit for identifying prokaryotic methylation and restriction-modification with nanopore sequencing.</title>
        <authorList>
            <person name="Crits-Christoph A."/>
            <person name="Kang S.C."/>
            <person name="Lee H."/>
            <person name="Ostrov N."/>
        </authorList>
    </citation>
    <scope>NUCLEOTIDE SEQUENCE [LARGE SCALE GENOMIC DNA]</scope>
    <source>
        <strain evidence="1 4">ATCC BAA-571</strain>
    </source>
</reference>
<dbReference type="Proteomes" id="UP001278050">
    <property type="component" value="Unassembled WGS sequence"/>
</dbReference>
<evidence type="ECO:0000313" key="2">
    <source>
        <dbReference type="EMBL" id="SDF49077.1"/>
    </source>
</evidence>
<proteinExistence type="predicted"/>
<dbReference type="RefSeq" id="WP_139203057.1">
    <property type="nucleotide sequence ID" value="NZ_CBCSET010000005.1"/>
</dbReference>
<reference evidence="2 3" key="1">
    <citation type="submission" date="2016-10" db="EMBL/GenBank/DDBJ databases">
        <authorList>
            <person name="de Groot N.N."/>
        </authorList>
    </citation>
    <scope>NUCLEOTIDE SEQUENCE [LARGE SCALE GENOMIC DNA]</scope>
    <source>
        <strain evidence="2 3">JCM 10630</strain>
    </source>
</reference>
<name>A0A1G7LHR7_9GAMM</name>
<accession>A0A1G7LHR7</accession>
<organism evidence="2 3">
    <name type="scientific">Ectopseudomonas alcaliphila</name>
    <dbReference type="NCBI Taxonomy" id="101564"/>
    <lineage>
        <taxon>Bacteria</taxon>
        <taxon>Pseudomonadati</taxon>
        <taxon>Pseudomonadota</taxon>
        <taxon>Gammaproteobacteria</taxon>
        <taxon>Pseudomonadales</taxon>
        <taxon>Pseudomonadaceae</taxon>
        <taxon>Ectopseudomonas</taxon>
    </lineage>
</organism>
<dbReference type="EMBL" id="JAWXXP010000001">
    <property type="protein sequence ID" value="MDX5995098.1"/>
    <property type="molecule type" value="Genomic_DNA"/>
</dbReference>
<dbReference type="OrthoDB" id="5879600at2"/>
<dbReference type="Proteomes" id="UP000182413">
    <property type="component" value="Unassembled WGS sequence"/>
</dbReference>
<evidence type="ECO:0000313" key="1">
    <source>
        <dbReference type="EMBL" id="MDX5995098.1"/>
    </source>
</evidence>
<sequence>MIFQKPVLKSKTNYLDFIGYTVFIVILSSYLTYGACVIYGVSGGDGDITALDVFNGLAAIATASAFVLALMQYRKSIRQQRQQIVAAEAKAQIEKMISVASQIKTGNDSCLENLDHSLGLLSNIAVGFDELYRSMNEDIQRAIIRLQWQDMYYNCLVRALEKLDLVSILKNEKNLDQVELDKVIAQAREYIKSGSFISALKKFAFYERIMKSDLVKSKVDLKSRLGSLDMFVMYYMNKYHTNDLMYGLLSQIDIRSHSPLLAVSGPSAFAFEDHRDEK</sequence>
<dbReference type="AlphaFoldDB" id="A0A1G7LHR7"/>
<evidence type="ECO:0000313" key="4">
    <source>
        <dbReference type="Proteomes" id="UP001278050"/>
    </source>
</evidence>
<keyword evidence="4" id="KW-1185">Reference proteome</keyword>
<evidence type="ECO:0000313" key="3">
    <source>
        <dbReference type="Proteomes" id="UP000182413"/>
    </source>
</evidence>
<dbReference type="EMBL" id="FNAE01000008">
    <property type="protein sequence ID" value="SDF49077.1"/>
    <property type="molecule type" value="Genomic_DNA"/>
</dbReference>
<gene>
    <name evidence="2" type="ORF">SAMN05216575_108124</name>
    <name evidence="1" type="ORF">SIM71_23795</name>
</gene>
<protein>
    <recommendedName>
        <fullName evidence="5">Phage abortive infection protein</fullName>
    </recommendedName>
</protein>